<dbReference type="InterPro" id="IPR026847">
    <property type="entry name" value="VPS13"/>
</dbReference>
<dbReference type="OMA" id="QRMHVEP"/>
<organism evidence="1 2">
    <name type="scientific">Nematostella vectensis</name>
    <name type="common">Starlet sea anemone</name>
    <dbReference type="NCBI Taxonomy" id="45351"/>
    <lineage>
        <taxon>Eukaryota</taxon>
        <taxon>Metazoa</taxon>
        <taxon>Cnidaria</taxon>
        <taxon>Anthozoa</taxon>
        <taxon>Hexacorallia</taxon>
        <taxon>Actiniaria</taxon>
        <taxon>Edwardsiidae</taxon>
        <taxon>Nematostella</taxon>
    </lineage>
</organism>
<sequence>MDFFMDSIGATLIDMNDAQLKLAFFERVGVFITQENLQGQITRHYTMQGVRQVYALVLGLDVLGNPYALISGIGEGVRDLFYEPYQGIIYGPQEFAEGLARGVKSLLGHVVGGTAGAFSRITGSIGQAVATLTFDSDYRMKRRQRMHVEPKGVGQGLIMGGKSLVMGLVFGIGGVVMKPIEGRKEEGFFKGMGKGFLGLLTRPTGGVIDMVSFTLDGIRRYGKGSFLSGIVTS</sequence>
<name>A7S2Q1_NEMVE</name>
<dbReference type="EMBL" id="DS469569">
    <property type="protein sequence ID" value="EDO42077.1"/>
    <property type="molecule type" value="Genomic_DNA"/>
</dbReference>
<gene>
    <name evidence="1" type="ORF">NEMVEDRAFT_v1g229266</name>
</gene>
<dbReference type="HOGENOM" id="CLU_057874_0_0_1"/>
<dbReference type="AlphaFoldDB" id="A7S2Q1"/>
<proteinExistence type="predicted"/>
<dbReference type="Proteomes" id="UP000001593">
    <property type="component" value="Unassembled WGS sequence"/>
</dbReference>
<evidence type="ECO:0008006" key="3">
    <source>
        <dbReference type="Google" id="ProtNLM"/>
    </source>
</evidence>
<dbReference type="STRING" id="45351.A7S2Q1"/>
<dbReference type="InParanoid" id="A7S2Q1"/>
<accession>A7S2Q1</accession>
<protein>
    <recommendedName>
        <fullName evidence="3">Vacuolar protein sorting-associated protein 13 DH-like domain-containing protein</fullName>
    </recommendedName>
</protein>
<evidence type="ECO:0000313" key="1">
    <source>
        <dbReference type="EMBL" id="EDO42077.1"/>
    </source>
</evidence>
<reference evidence="1 2" key="1">
    <citation type="journal article" date="2007" name="Science">
        <title>Sea anemone genome reveals ancestral eumetazoan gene repertoire and genomic organization.</title>
        <authorList>
            <person name="Putnam N.H."/>
            <person name="Srivastava M."/>
            <person name="Hellsten U."/>
            <person name="Dirks B."/>
            <person name="Chapman J."/>
            <person name="Salamov A."/>
            <person name="Terry A."/>
            <person name="Shapiro H."/>
            <person name="Lindquist E."/>
            <person name="Kapitonov V.V."/>
            <person name="Jurka J."/>
            <person name="Genikhovich G."/>
            <person name="Grigoriev I.V."/>
            <person name="Lucas S.M."/>
            <person name="Steele R.E."/>
            <person name="Finnerty J.R."/>
            <person name="Technau U."/>
            <person name="Martindale M.Q."/>
            <person name="Rokhsar D.S."/>
        </authorList>
    </citation>
    <scope>NUCLEOTIDE SEQUENCE [LARGE SCALE GENOMIC DNA]</scope>
    <source>
        <strain evidence="2">CH2 X CH6</strain>
    </source>
</reference>
<evidence type="ECO:0000313" key="2">
    <source>
        <dbReference type="Proteomes" id="UP000001593"/>
    </source>
</evidence>
<dbReference type="PhylomeDB" id="A7S2Q1"/>
<keyword evidence="2" id="KW-1185">Reference proteome</keyword>
<dbReference type="PANTHER" id="PTHR16166:SF146">
    <property type="entry name" value="VACUOLAR PROTEIN SORTING-ASSOCIATED PROTEIN 13A-LIKE ISOFORM X1"/>
    <property type="match status" value="1"/>
</dbReference>
<dbReference type="eggNOG" id="KOG1809">
    <property type="taxonomic scope" value="Eukaryota"/>
</dbReference>
<dbReference type="PANTHER" id="PTHR16166">
    <property type="entry name" value="VACUOLAR PROTEIN SORTING-ASSOCIATED PROTEIN VPS13"/>
    <property type="match status" value="1"/>
</dbReference>